<proteinExistence type="predicted"/>
<gene>
    <name evidence="7" type="ORF">PECAL_5P08310</name>
</gene>
<dbReference type="AlphaFoldDB" id="A0A8J2SST3"/>
<dbReference type="SMART" id="SM00064">
    <property type="entry name" value="FYVE"/>
    <property type="match status" value="1"/>
</dbReference>
<dbReference type="Proteomes" id="UP000789595">
    <property type="component" value="Unassembled WGS sequence"/>
</dbReference>
<protein>
    <recommendedName>
        <fullName evidence="6">FYVE-type domain-containing protein</fullName>
    </recommendedName>
</protein>
<dbReference type="Pfam" id="PF01363">
    <property type="entry name" value="FYVE"/>
    <property type="match status" value="1"/>
</dbReference>
<feature type="region of interest" description="Disordered" evidence="5">
    <location>
        <begin position="68"/>
        <end position="87"/>
    </location>
</feature>
<dbReference type="SUPFAM" id="SSF57903">
    <property type="entry name" value="FYVE/PHD zinc finger"/>
    <property type="match status" value="1"/>
</dbReference>
<evidence type="ECO:0000313" key="8">
    <source>
        <dbReference type="Proteomes" id="UP000789595"/>
    </source>
</evidence>
<evidence type="ECO:0000256" key="1">
    <source>
        <dbReference type="ARBA" id="ARBA00022723"/>
    </source>
</evidence>
<feature type="region of interest" description="Disordered" evidence="5">
    <location>
        <begin position="310"/>
        <end position="354"/>
    </location>
</feature>
<evidence type="ECO:0000256" key="5">
    <source>
        <dbReference type="SAM" id="MobiDB-lite"/>
    </source>
</evidence>
<dbReference type="GO" id="GO:0008270">
    <property type="term" value="F:zinc ion binding"/>
    <property type="evidence" value="ECO:0007669"/>
    <property type="project" value="UniProtKB-KW"/>
</dbReference>
<evidence type="ECO:0000256" key="2">
    <source>
        <dbReference type="ARBA" id="ARBA00022771"/>
    </source>
</evidence>
<feature type="region of interest" description="Disordered" evidence="5">
    <location>
        <begin position="17"/>
        <end position="55"/>
    </location>
</feature>
<accession>A0A8J2SST3</accession>
<evidence type="ECO:0000256" key="4">
    <source>
        <dbReference type="PROSITE-ProRule" id="PRU00091"/>
    </source>
</evidence>
<feature type="domain" description="FYVE-type" evidence="6">
    <location>
        <begin position="97"/>
        <end position="156"/>
    </location>
</feature>
<evidence type="ECO:0000313" key="7">
    <source>
        <dbReference type="EMBL" id="CAH0376265.1"/>
    </source>
</evidence>
<keyword evidence="8" id="KW-1185">Reference proteome</keyword>
<dbReference type="InterPro" id="IPR011011">
    <property type="entry name" value="Znf_FYVE_PHD"/>
</dbReference>
<feature type="non-terminal residue" evidence="7">
    <location>
        <position position="374"/>
    </location>
</feature>
<dbReference type="PANTHER" id="PTHR23164">
    <property type="entry name" value="EARLY ENDOSOME ANTIGEN 1"/>
    <property type="match status" value="1"/>
</dbReference>
<feature type="compositionally biased region" description="Acidic residues" evidence="5">
    <location>
        <begin position="72"/>
        <end position="85"/>
    </location>
</feature>
<dbReference type="InterPro" id="IPR017455">
    <property type="entry name" value="Znf_FYVE-rel"/>
</dbReference>
<comment type="caution">
    <text evidence="7">The sequence shown here is derived from an EMBL/GenBank/DDBJ whole genome shotgun (WGS) entry which is preliminary data.</text>
</comment>
<keyword evidence="1" id="KW-0479">Metal-binding</keyword>
<dbReference type="OrthoDB" id="660555at2759"/>
<evidence type="ECO:0000256" key="3">
    <source>
        <dbReference type="ARBA" id="ARBA00022833"/>
    </source>
</evidence>
<dbReference type="InterPro" id="IPR013083">
    <property type="entry name" value="Znf_RING/FYVE/PHD"/>
</dbReference>
<feature type="compositionally biased region" description="Basic and acidic residues" evidence="5">
    <location>
        <begin position="326"/>
        <end position="352"/>
    </location>
</feature>
<dbReference type="PROSITE" id="PS50178">
    <property type="entry name" value="ZF_FYVE"/>
    <property type="match status" value="1"/>
</dbReference>
<reference evidence="7" key="1">
    <citation type="submission" date="2021-11" db="EMBL/GenBank/DDBJ databases">
        <authorList>
            <consortium name="Genoscope - CEA"/>
            <person name="William W."/>
        </authorList>
    </citation>
    <scope>NUCLEOTIDE SEQUENCE</scope>
</reference>
<dbReference type="InterPro" id="IPR000306">
    <property type="entry name" value="Znf_FYVE"/>
</dbReference>
<organism evidence="7 8">
    <name type="scientific">Pelagomonas calceolata</name>
    <dbReference type="NCBI Taxonomy" id="35677"/>
    <lineage>
        <taxon>Eukaryota</taxon>
        <taxon>Sar</taxon>
        <taxon>Stramenopiles</taxon>
        <taxon>Ochrophyta</taxon>
        <taxon>Pelagophyceae</taxon>
        <taxon>Pelagomonadales</taxon>
        <taxon>Pelagomonadaceae</taxon>
        <taxon>Pelagomonas</taxon>
    </lineage>
</organism>
<keyword evidence="2 4" id="KW-0863">Zinc-finger</keyword>
<keyword evidence="3" id="KW-0862">Zinc</keyword>
<name>A0A8J2SST3_9STRA</name>
<evidence type="ECO:0000259" key="6">
    <source>
        <dbReference type="PROSITE" id="PS50178"/>
    </source>
</evidence>
<sequence length="374" mass="41360">DRQKQILAAAVATQPAERALKPAADAHLGHLTPQPDARRAKPRPQTGGQTSSRAAQYMAYSLVGRSAPMAADDSDDDDQWQDGGEDDVRERTAWQDKHSVAACFGCGKTFGALTNRHHHCRECGRVVCGDCSPWKDRVKGYAAPQRTCNECHDSLTTKETLKREGMNLLRMCPCFRWVKRQVAKHQKRSLLYDGAMFSRRRAAKEALQKAADKISSFAGSLFGSKSETSNDGDDVGFERVRVYLRPDGTCLDVNDSDELIYLHDVQCVKSVDKDGLRLLGIAGVPLFEGTLPNGKTRDAWVAALQEAIAEATEKPPPSRSSRRPKSRLEMATRHSQRERELADRKKAADARKSKYRTGGMKYTAVAMANRGAVV</sequence>
<dbReference type="Gene3D" id="3.30.40.10">
    <property type="entry name" value="Zinc/RING finger domain, C3HC4 (zinc finger)"/>
    <property type="match status" value="1"/>
</dbReference>
<dbReference type="EMBL" id="CAKKNE010000005">
    <property type="protein sequence ID" value="CAH0376265.1"/>
    <property type="molecule type" value="Genomic_DNA"/>
</dbReference>